<protein>
    <submittedName>
        <fullName evidence="1">Uncharacterized protein</fullName>
    </submittedName>
</protein>
<dbReference type="AlphaFoldDB" id="A0A8J7TKH8"/>
<reference evidence="1" key="1">
    <citation type="submission" date="2021-02" db="EMBL/GenBank/DDBJ databases">
        <title>Genome-Resolved Metagenomics of a Microbial Community Performing Photosynthetic Biological Nutrient Removal.</title>
        <authorList>
            <person name="Mcdaniel E.A."/>
        </authorList>
    </citation>
    <scope>NUCLEOTIDE SEQUENCE</scope>
    <source>
        <strain evidence="1">UWPOB_OBS1</strain>
    </source>
</reference>
<proteinExistence type="predicted"/>
<sequence>MQTTAIKKTVVEATWNLAQVQEEAARTIGTQFATIMSILPQYGTKAVEEFRSAMQAKKIEHLHTLGVKTPYELVKATAEFETNVFGSKIEIWGDEKEAGMTYLTCGMWEAMNKATTMTKEQQDEMAKGWETCVTTMATKLGYTAKLEMTETACTVTYTK</sequence>
<evidence type="ECO:0000313" key="1">
    <source>
        <dbReference type="EMBL" id="MBN8658745.1"/>
    </source>
</evidence>
<organism evidence="1 2">
    <name type="scientific">Candidatus Obscuribacter phosphatis</name>
    <dbReference type="NCBI Taxonomy" id="1906157"/>
    <lineage>
        <taxon>Bacteria</taxon>
        <taxon>Bacillati</taxon>
        <taxon>Candidatus Melainabacteria</taxon>
        <taxon>Candidatus Obscuribacterales</taxon>
        <taxon>Candidatus Obscuribacteraceae</taxon>
        <taxon>Candidatus Obscuribacter</taxon>
    </lineage>
</organism>
<dbReference type="EMBL" id="JAFLCK010000001">
    <property type="protein sequence ID" value="MBN8658745.1"/>
    <property type="molecule type" value="Genomic_DNA"/>
</dbReference>
<accession>A0A8J7TKH8</accession>
<comment type="caution">
    <text evidence="1">The sequence shown here is derived from an EMBL/GenBank/DDBJ whole genome shotgun (WGS) entry which is preliminary data.</text>
</comment>
<name>A0A8J7TKH8_9BACT</name>
<dbReference type="Proteomes" id="UP000664277">
    <property type="component" value="Unassembled WGS sequence"/>
</dbReference>
<evidence type="ECO:0000313" key="2">
    <source>
        <dbReference type="Proteomes" id="UP000664277"/>
    </source>
</evidence>
<gene>
    <name evidence="1" type="ORF">J0M35_00145</name>
</gene>